<name>A0A1I8ABH1_9BILA</name>
<organism evidence="2 3">
    <name type="scientific">Steinernema glaseri</name>
    <dbReference type="NCBI Taxonomy" id="37863"/>
    <lineage>
        <taxon>Eukaryota</taxon>
        <taxon>Metazoa</taxon>
        <taxon>Ecdysozoa</taxon>
        <taxon>Nematoda</taxon>
        <taxon>Chromadorea</taxon>
        <taxon>Rhabditida</taxon>
        <taxon>Tylenchina</taxon>
        <taxon>Panagrolaimomorpha</taxon>
        <taxon>Strongyloidoidea</taxon>
        <taxon>Steinernematidae</taxon>
        <taxon>Steinernema</taxon>
    </lineage>
</organism>
<keyword evidence="2" id="KW-1185">Reference proteome</keyword>
<protein>
    <submittedName>
        <fullName evidence="3">Transmembrane protein</fullName>
    </submittedName>
</protein>
<sequence>MRIDVSNGTEPSAAPMCESESKFNTVIYISLAVILALLTMLVWAAAVISVKKEKNSALSCFSVGSLVELVGAARRNSGLPRKATSPVSTVHTTTYQNLLRAPLRLSFLDKLPEPPKITVDKIKELNIAFNMAPNLLDTLKSEKGSHMSASRSTLDVPINKCE</sequence>
<feature type="transmembrane region" description="Helical" evidence="1">
    <location>
        <begin position="26"/>
        <end position="48"/>
    </location>
</feature>
<keyword evidence="1" id="KW-0472">Membrane</keyword>
<evidence type="ECO:0000313" key="3">
    <source>
        <dbReference type="WBParaSite" id="L893_g388.t1"/>
    </source>
</evidence>
<keyword evidence="1" id="KW-0812">Transmembrane</keyword>
<proteinExistence type="predicted"/>
<reference evidence="3" key="1">
    <citation type="submission" date="2016-11" db="UniProtKB">
        <authorList>
            <consortium name="WormBaseParasite"/>
        </authorList>
    </citation>
    <scope>IDENTIFICATION</scope>
</reference>
<dbReference type="WBParaSite" id="L893_g388.t1">
    <property type="protein sequence ID" value="L893_g388.t1"/>
    <property type="gene ID" value="L893_g388"/>
</dbReference>
<evidence type="ECO:0000256" key="1">
    <source>
        <dbReference type="SAM" id="Phobius"/>
    </source>
</evidence>
<dbReference type="Proteomes" id="UP000095287">
    <property type="component" value="Unplaced"/>
</dbReference>
<dbReference type="AlphaFoldDB" id="A0A1I8ABH1"/>
<keyword evidence="1" id="KW-1133">Transmembrane helix</keyword>
<accession>A0A1I8ABH1</accession>
<evidence type="ECO:0000313" key="2">
    <source>
        <dbReference type="Proteomes" id="UP000095287"/>
    </source>
</evidence>